<proteinExistence type="predicted"/>
<keyword evidence="4" id="KW-1185">Reference proteome</keyword>
<evidence type="ECO:0000256" key="1">
    <source>
        <dbReference type="SAM" id="Coils"/>
    </source>
</evidence>
<feature type="compositionally biased region" description="Basic and acidic residues" evidence="2">
    <location>
        <begin position="164"/>
        <end position="173"/>
    </location>
</feature>
<sequence length="272" mass="31859">MSGFKPFKVLKDYSKQHPFQFYSILCVVSATAYGEFKFRSMRRKELLMGKNDEPTAKNEYEQYLISQKKKQENQLSLDEERNKLKNIINGTSNIEEKEEKKETILNNTKEKLNQLKNDVISKKEKIENDEKVKNAKKGFTDGIKKLKDNSKKITNKISTEKLTSKIGRKKSDSTKSTPVVADDSTPSNLNDKIENNKVEPKNTNTFFHNGNEKFRDYLQKFNTKKEENTIFNKYNNSTEDKDNSSNYIDDEIYEDNNPERTIFLYDNSKNNY</sequence>
<comment type="caution">
    <text evidence="3">The sequence shown here is derived from an EMBL/GenBank/DDBJ whole genome shotgun (WGS) entry which is preliminary data.</text>
</comment>
<evidence type="ECO:0000313" key="4">
    <source>
        <dbReference type="Proteomes" id="UP000193719"/>
    </source>
</evidence>
<organism evidence="3 4">
    <name type="scientific">Piromyces finnis</name>
    <dbReference type="NCBI Taxonomy" id="1754191"/>
    <lineage>
        <taxon>Eukaryota</taxon>
        <taxon>Fungi</taxon>
        <taxon>Fungi incertae sedis</taxon>
        <taxon>Chytridiomycota</taxon>
        <taxon>Chytridiomycota incertae sedis</taxon>
        <taxon>Neocallimastigomycetes</taxon>
        <taxon>Neocallimastigales</taxon>
        <taxon>Neocallimastigaceae</taxon>
        <taxon>Piromyces</taxon>
    </lineage>
</organism>
<reference evidence="3 4" key="1">
    <citation type="submission" date="2016-08" db="EMBL/GenBank/DDBJ databases">
        <title>Genomes of anaerobic fungi encode conserved fungal cellulosomes for biomass hydrolysis.</title>
        <authorList>
            <consortium name="DOE Joint Genome Institute"/>
            <person name="Haitjema C.H."/>
            <person name="Gilmore S.P."/>
            <person name="Henske J.K."/>
            <person name="Solomon K.V."/>
            <person name="De Groot R."/>
            <person name="Kuo A."/>
            <person name="Mondo S.J."/>
            <person name="Salamov A.A."/>
            <person name="Labutti K."/>
            <person name="Zhao Z."/>
            <person name="Chiniquy J."/>
            <person name="Barry K."/>
            <person name="Brewer H.M."/>
            <person name="Purvine S.O."/>
            <person name="Wright A.T."/>
            <person name="Boxma B."/>
            <person name="Van Alen T."/>
            <person name="Hackstein J.H."/>
            <person name="Baker S.E."/>
            <person name="Grigoriev I.V."/>
            <person name="O'Malley M.A."/>
        </authorList>
    </citation>
    <scope>NUCLEOTIDE SEQUENCE [LARGE SCALE GENOMIC DNA]</scope>
    <source>
        <strain evidence="4">finn</strain>
    </source>
</reference>
<feature type="coiled-coil region" evidence="1">
    <location>
        <begin position="94"/>
        <end position="132"/>
    </location>
</feature>
<dbReference type="Proteomes" id="UP000193719">
    <property type="component" value="Unassembled WGS sequence"/>
</dbReference>
<evidence type="ECO:0000313" key="3">
    <source>
        <dbReference type="EMBL" id="ORX59911.1"/>
    </source>
</evidence>
<evidence type="ECO:0000256" key="2">
    <source>
        <dbReference type="SAM" id="MobiDB-lite"/>
    </source>
</evidence>
<dbReference type="EMBL" id="MCFH01000002">
    <property type="protein sequence ID" value="ORX59911.1"/>
    <property type="molecule type" value="Genomic_DNA"/>
</dbReference>
<protein>
    <submittedName>
        <fullName evidence="3">Uncharacterized protein</fullName>
    </submittedName>
</protein>
<name>A0A1Y1VMS5_9FUNG</name>
<keyword evidence="1" id="KW-0175">Coiled coil</keyword>
<feature type="region of interest" description="Disordered" evidence="2">
    <location>
        <begin position="164"/>
        <end position="209"/>
    </location>
</feature>
<dbReference type="OrthoDB" id="2148142at2759"/>
<gene>
    <name evidence="3" type="ORF">BCR36DRAFT_579359</name>
</gene>
<dbReference type="AlphaFoldDB" id="A0A1Y1VMS5"/>
<feature type="compositionally biased region" description="Basic and acidic residues" evidence="2">
    <location>
        <begin position="191"/>
        <end position="200"/>
    </location>
</feature>
<accession>A0A1Y1VMS5</accession>
<reference evidence="3 4" key="2">
    <citation type="submission" date="2016-08" db="EMBL/GenBank/DDBJ databases">
        <title>Pervasive Adenine N6-methylation of Active Genes in Fungi.</title>
        <authorList>
            <consortium name="DOE Joint Genome Institute"/>
            <person name="Mondo S.J."/>
            <person name="Dannebaum R.O."/>
            <person name="Kuo R.C."/>
            <person name="Labutti K."/>
            <person name="Haridas S."/>
            <person name="Kuo A."/>
            <person name="Salamov A."/>
            <person name="Ahrendt S.R."/>
            <person name="Lipzen A."/>
            <person name="Sullivan W."/>
            <person name="Andreopoulos W.B."/>
            <person name="Clum A."/>
            <person name="Lindquist E."/>
            <person name="Daum C."/>
            <person name="Ramamoorthy G.K."/>
            <person name="Gryganskyi A."/>
            <person name="Culley D."/>
            <person name="Magnuson J.K."/>
            <person name="James T.Y."/>
            <person name="O'Malley M.A."/>
            <person name="Stajich J.E."/>
            <person name="Spatafora J.W."/>
            <person name="Visel A."/>
            <person name="Grigoriev I.V."/>
        </authorList>
    </citation>
    <scope>NUCLEOTIDE SEQUENCE [LARGE SCALE GENOMIC DNA]</scope>
    <source>
        <strain evidence="4">finn</strain>
    </source>
</reference>